<evidence type="ECO:0000256" key="1">
    <source>
        <dbReference type="SAM" id="Phobius"/>
    </source>
</evidence>
<dbReference type="EMBL" id="NFKK01000005">
    <property type="protein sequence ID" value="OUP53093.1"/>
    <property type="molecule type" value="Genomic_DNA"/>
</dbReference>
<keyword evidence="1" id="KW-0472">Membrane</keyword>
<sequence length="150" mass="16498">MKVKRNTLLLLACLVWSAAGFNILRIGLLAYPPYLTALNLCLSVVVFAVFQKFIFGRLVNKHSTRIGTYVEEKHFFLKFFDRKAFLIMAIMMSGGIGLRTSDIAPDRFIAVFYTGLGASLLLAGLLFGRNYIKAVLSAPATGSKLENGGN</sequence>
<comment type="caution">
    <text evidence="2">The sequence shown here is derived from an EMBL/GenBank/DDBJ whole genome shotgun (WGS) entry which is preliminary data.</text>
</comment>
<feature type="transmembrane region" description="Helical" evidence="1">
    <location>
        <begin position="36"/>
        <end position="55"/>
    </location>
</feature>
<gene>
    <name evidence="2" type="ORF">B5F17_05845</name>
</gene>
<reference evidence="3" key="1">
    <citation type="submission" date="2017-04" db="EMBL/GenBank/DDBJ databases">
        <title>Function of individual gut microbiota members based on whole genome sequencing of pure cultures obtained from chicken caecum.</title>
        <authorList>
            <person name="Medvecky M."/>
            <person name="Cejkova D."/>
            <person name="Polansky O."/>
            <person name="Karasova D."/>
            <person name="Kubasova T."/>
            <person name="Cizek A."/>
            <person name="Rychlik I."/>
        </authorList>
    </citation>
    <scope>NUCLEOTIDE SEQUENCE [LARGE SCALE GENOMIC DNA]</scope>
    <source>
        <strain evidence="3">An180</strain>
    </source>
</reference>
<dbReference type="RefSeq" id="WP_087371769.1">
    <property type="nucleotide sequence ID" value="NZ_NFKK01000005.1"/>
</dbReference>
<keyword evidence="1" id="KW-1133">Transmembrane helix</keyword>
<proteinExistence type="predicted"/>
<evidence type="ECO:0000313" key="2">
    <source>
        <dbReference type="EMBL" id="OUP53093.1"/>
    </source>
</evidence>
<evidence type="ECO:0000313" key="3">
    <source>
        <dbReference type="Proteomes" id="UP000195897"/>
    </source>
</evidence>
<feature type="transmembrane region" description="Helical" evidence="1">
    <location>
        <begin position="84"/>
        <end position="101"/>
    </location>
</feature>
<dbReference type="Proteomes" id="UP000195897">
    <property type="component" value="Unassembled WGS sequence"/>
</dbReference>
<dbReference type="AlphaFoldDB" id="A0A1Y4L8N6"/>
<name>A0A1Y4L8N6_9FIRM</name>
<keyword evidence="1" id="KW-0812">Transmembrane</keyword>
<protein>
    <submittedName>
        <fullName evidence="2">Uncharacterized protein</fullName>
    </submittedName>
</protein>
<feature type="transmembrane region" description="Helical" evidence="1">
    <location>
        <begin position="107"/>
        <end position="127"/>
    </location>
</feature>
<organism evidence="2 3">
    <name type="scientific">Butyricicoccus pullicaecorum</name>
    <dbReference type="NCBI Taxonomy" id="501571"/>
    <lineage>
        <taxon>Bacteria</taxon>
        <taxon>Bacillati</taxon>
        <taxon>Bacillota</taxon>
        <taxon>Clostridia</taxon>
        <taxon>Eubacteriales</taxon>
        <taxon>Butyricicoccaceae</taxon>
        <taxon>Butyricicoccus</taxon>
    </lineage>
</organism>
<accession>A0A1Y4L8N6</accession>